<feature type="region of interest" description="Disordered" evidence="1">
    <location>
        <begin position="37"/>
        <end position="64"/>
    </location>
</feature>
<name>A0A554JBM5_9BACT</name>
<reference evidence="2 3" key="1">
    <citation type="submission" date="2017-07" db="EMBL/GenBank/DDBJ databases">
        <title>Mechanisms for carbon and nitrogen cycling indicate functional differentiation within the Candidate Phyla Radiation.</title>
        <authorList>
            <person name="Danczak R.E."/>
            <person name="Johnston M.D."/>
            <person name="Kenah C."/>
            <person name="Slattery M."/>
            <person name="Wrighton K.C."/>
            <person name="Wilkins M.J."/>
        </authorList>
    </citation>
    <scope>NUCLEOTIDE SEQUENCE [LARGE SCALE GENOMIC DNA]</scope>
    <source>
        <strain evidence="2">Gr01-1014_77</strain>
    </source>
</reference>
<evidence type="ECO:0000256" key="1">
    <source>
        <dbReference type="SAM" id="MobiDB-lite"/>
    </source>
</evidence>
<sequence>MTDTYPDDHLCHRGFALLRGAVLLARPLVALLVQPVPTTSKASNQEPHIRGDRPVAHAGPEADVLDHVRGVDVDHEDRDKPDHCKQDRDKPDHRFDRHRLLFNRLHLC</sequence>
<dbReference type="AlphaFoldDB" id="A0A554JBM5"/>
<evidence type="ECO:0000313" key="2">
    <source>
        <dbReference type="EMBL" id="TSC65762.1"/>
    </source>
</evidence>
<proteinExistence type="predicted"/>
<dbReference type="EMBL" id="VMFF01000029">
    <property type="protein sequence ID" value="TSC65762.1"/>
    <property type="molecule type" value="Genomic_DNA"/>
</dbReference>
<feature type="region of interest" description="Disordered" evidence="1">
    <location>
        <begin position="72"/>
        <end position="91"/>
    </location>
</feature>
<comment type="caution">
    <text evidence="2">The sequence shown here is derived from an EMBL/GenBank/DDBJ whole genome shotgun (WGS) entry which is preliminary data.</text>
</comment>
<protein>
    <submittedName>
        <fullName evidence="2">Uncharacterized protein</fullName>
    </submittedName>
</protein>
<evidence type="ECO:0000313" key="3">
    <source>
        <dbReference type="Proteomes" id="UP000319613"/>
    </source>
</evidence>
<dbReference type="Proteomes" id="UP000319613">
    <property type="component" value="Unassembled WGS sequence"/>
</dbReference>
<accession>A0A554JBM5</accession>
<organism evidence="2 3">
    <name type="scientific">Candidatus Doudnabacteria bacterium Gr01-1014_77</name>
    <dbReference type="NCBI Taxonomy" id="2017133"/>
    <lineage>
        <taxon>Bacteria</taxon>
        <taxon>Candidatus Doudnaibacteriota</taxon>
    </lineage>
</organism>
<gene>
    <name evidence="2" type="ORF">G01um101477_342</name>
</gene>